<dbReference type="Proteomes" id="UP000199032">
    <property type="component" value="Unassembled WGS sequence"/>
</dbReference>
<reference evidence="1 2" key="1">
    <citation type="submission" date="2015-10" db="EMBL/GenBank/DDBJ databases">
        <authorList>
            <person name="Gilbert D.G."/>
        </authorList>
    </citation>
    <scope>NUCLEOTIDE SEQUENCE [LARGE SCALE GENOMIC DNA]</scope>
    <source>
        <strain evidence="1">COMA1</strain>
    </source>
</reference>
<sequence length="79" mass="9699">MPFHSWETLPDRALLAIKWHRVKNHAFWHWVVFVRDADGVYILDSKRSLKQHVRKDFYRMKPRWFIEVHESHSLNAIAF</sequence>
<gene>
    <name evidence="1" type="ORF">COMA1_10760</name>
</gene>
<evidence type="ECO:0000313" key="2">
    <source>
        <dbReference type="Proteomes" id="UP000199032"/>
    </source>
</evidence>
<proteinExistence type="predicted"/>
<keyword evidence="2" id="KW-1185">Reference proteome</keyword>
<protein>
    <submittedName>
        <fullName evidence="1">Uncharacterized protein</fullName>
    </submittedName>
</protein>
<dbReference type="EMBL" id="CZQA01000001">
    <property type="protein sequence ID" value="CUS32679.1"/>
    <property type="molecule type" value="Genomic_DNA"/>
</dbReference>
<name>A0A0S4L4W2_9BACT</name>
<dbReference type="AlphaFoldDB" id="A0A0S4L4W2"/>
<dbReference type="STRING" id="1742972.COMA1_10760"/>
<evidence type="ECO:0000313" key="1">
    <source>
        <dbReference type="EMBL" id="CUS32679.1"/>
    </source>
</evidence>
<accession>A0A0S4L4W2</accession>
<organism evidence="1 2">
    <name type="scientific">Candidatus Nitrospira nitrosa</name>
    <dbReference type="NCBI Taxonomy" id="1742972"/>
    <lineage>
        <taxon>Bacteria</taxon>
        <taxon>Pseudomonadati</taxon>
        <taxon>Nitrospirota</taxon>
        <taxon>Nitrospiria</taxon>
        <taxon>Nitrospirales</taxon>
        <taxon>Nitrospiraceae</taxon>
        <taxon>Nitrospira</taxon>
    </lineage>
</organism>